<dbReference type="InterPro" id="IPR054170">
    <property type="entry name" value="RlmL_1st"/>
</dbReference>
<dbReference type="GO" id="GO:0043527">
    <property type="term" value="C:tRNA methyltransferase complex"/>
    <property type="evidence" value="ECO:0007669"/>
    <property type="project" value="UniProtKB-ARBA"/>
</dbReference>
<dbReference type="GO" id="GO:0032259">
    <property type="term" value="P:methylation"/>
    <property type="evidence" value="ECO:0007669"/>
    <property type="project" value="UniProtKB-KW"/>
</dbReference>
<dbReference type="InterPro" id="IPR000241">
    <property type="entry name" value="RlmKL-like_Mtase"/>
</dbReference>
<organism evidence="6 7">
    <name type="scientific">Porphyridium purpureum</name>
    <name type="common">Red alga</name>
    <name type="synonym">Porphyridium cruentum</name>
    <dbReference type="NCBI Taxonomy" id="35688"/>
    <lineage>
        <taxon>Eukaryota</taxon>
        <taxon>Rhodophyta</taxon>
        <taxon>Bangiophyceae</taxon>
        <taxon>Porphyridiales</taxon>
        <taxon>Porphyridiaceae</taxon>
        <taxon>Porphyridium</taxon>
    </lineage>
</organism>
<dbReference type="InterPro" id="IPR029063">
    <property type="entry name" value="SAM-dependent_MTases_sf"/>
</dbReference>
<dbReference type="AlphaFoldDB" id="A0A5J4Z2E4"/>
<evidence type="ECO:0000256" key="2">
    <source>
        <dbReference type="ARBA" id="ARBA00022679"/>
    </source>
</evidence>
<feature type="domain" description="Ribosomal RNA large subunit methyltransferase K/L-like methyltransferase" evidence="4">
    <location>
        <begin position="286"/>
        <end position="424"/>
    </location>
</feature>
<keyword evidence="7" id="KW-1185">Reference proteome</keyword>
<evidence type="ECO:0000259" key="4">
    <source>
        <dbReference type="Pfam" id="PF01170"/>
    </source>
</evidence>
<dbReference type="GO" id="GO:0008168">
    <property type="term" value="F:methyltransferase activity"/>
    <property type="evidence" value="ECO:0007669"/>
    <property type="project" value="UniProtKB-KW"/>
</dbReference>
<reference evidence="7" key="1">
    <citation type="journal article" date="2019" name="Nat. Commun.">
        <title>Expansion of phycobilisome linker gene families in mesophilic red algae.</title>
        <authorList>
            <person name="Lee J."/>
            <person name="Kim D."/>
            <person name="Bhattacharya D."/>
            <person name="Yoon H.S."/>
        </authorList>
    </citation>
    <scope>NUCLEOTIDE SEQUENCE [LARGE SCALE GENOMIC DNA]</scope>
    <source>
        <strain evidence="7">CCMP 1328</strain>
    </source>
</reference>
<evidence type="ECO:0000313" key="7">
    <source>
        <dbReference type="Proteomes" id="UP000324585"/>
    </source>
</evidence>
<feature type="region of interest" description="Disordered" evidence="3">
    <location>
        <begin position="1"/>
        <end position="48"/>
    </location>
</feature>
<feature type="domain" description="RlmL ferredoxin-like" evidence="5">
    <location>
        <begin position="67"/>
        <end position="131"/>
    </location>
</feature>
<accession>A0A5J4Z2E4</accession>
<dbReference type="Pfam" id="PF22020">
    <property type="entry name" value="RlmL_1st"/>
    <property type="match status" value="1"/>
</dbReference>
<dbReference type="Pfam" id="PF01170">
    <property type="entry name" value="UPF0020"/>
    <property type="match status" value="1"/>
</dbReference>
<evidence type="ECO:0000256" key="1">
    <source>
        <dbReference type="ARBA" id="ARBA00022603"/>
    </source>
</evidence>
<dbReference type="PANTHER" id="PTHR47313:SF1">
    <property type="entry name" value="RIBOSOMAL RNA LARGE SUBUNIT METHYLTRANSFERASE K_L"/>
    <property type="match status" value="1"/>
</dbReference>
<evidence type="ECO:0000259" key="5">
    <source>
        <dbReference type="Pfam" id="PF22020"/>
    </source>
</evidence>
<dbReference type="OMA" id="MIACNIP"/>
<dbReference type="SUPFAM" id="SSF53335">
    <property type="entry name" value="S-adenosyl-L-methionine-dependent methyltransferases"/>
    <property type="match status" value="1"/>
</dbReference>
<feature type="compositionally biased region" description="Basic and acidic residues" evidence="3">
    <location>
        <begin position="17"/>
        <end position="31"/>
    </location>
</feature>
<proteinExistence type="predicted"/>
<dbReference type="Proteomes" id="UP000324585">
    <property type="component" value="Unassembled WGS sequence"/>
</dbReference>
<evidence type="ECO:0000313" key="6">
    <source>
        <dbReference type="EMBL" id="KAA8497094.1"/>
    </source>
</evidence>
<name>A0A5J4Z2E4_PORPP</name>
<evidence type="ECO:0000256" key="3">
    <source>
        <dbReference type="SAM" id="MobiDB-lite"/>
    </source>
</evidence>
<gene>
    <name evidence="6" type="ORF">FVE85_0823</name>
</gene>
<keyword evidence="2 6" id="KW-0808">Transferase</keyword>
<dbReference type="Gene3D" id="3.30.2130.30">
    <property type="match status" value="1"/>
</dbReference>
<dbReference type="EMBL" id="VRMN01000002">
    <property type="protein sequence ID" value="KAA8497094.1"/>
    <property type="molecule type" value="Genomic_DNA"/>
</dbReference>
<protein>
    <submittedName>
        <fullName evidence="6">Putative RNA methyltransferase slr0064</fullName>
    </submittedName>
</protein>
<dbReference type="PANTHER" id="PTHR47313">
    <property type="entry name" value="RIBOSOMAL RNA LARGE SUBUNIT METHYLTRANSFERASE K/L"/>
    <property type="match status" value="1"/>
</dbReference>
<comment type="caution">
    <text evidence="6">The sequence shown here is derived from an EMBL/GenBank/DDBJ whole genome shotgun (WGS) entry which is preliminary data.</text>
</comment>
<keyword evidence="1 6" id="KW-0489">Methyltransferase</keyword>
<dbReference type="Gene3D" id="3.40.50.150">
    <property type="entry name" value="Vaccinia Virus protein VP39"/>
    <property type="match status" value="1"/>
</dbReference>
<dbReference type="OrthoDB" id="416496at2759"/>
<sequence length="516" mass="56516">MAGLESGWNRTGGGRDFSAKREGRGSVDRQRRVSRAPPAPYPAPSDATVRQNEEFWRDQVPVGHTVFFATCARGLGEYLAMELDPQYERAGQRQFGTIVHQVLPSGVFFSANALAGGYAASLWSRTATRVLAELAVLELPENPDASPAQEVYEAVQNAVDWSAVVLPGMTISVTTRVALGEMLNQNTLRIRVKDAVCDALRAAVGEKPLPPAENVQANVPLFITLNRTELRVYRDLAGASLHKRGYKGESAMHRSSLNETVAAGMLYMSGATPTELVPDISKRFQGSKKKPVVVDPMCGSGTLLCEAALLDLQIAPGLFRQEFCFECWPDHDAKAFQALLDHAHDCRREAARFDFWGNDVHGASVRLAQKGSVRAGLDDVIRWTNSDVLDVPRPGEVSMTGLAWTCGAVVLTLSNPPWGMRLNDGSDELFSSDAAYDGDDQSDMGTEQSWKALGNFLRECAPESSAYLLSGSSFYSRFLRLKADRRMPVRIGNVDCRVLKYDIGPRRFPARKSPSA</sequence>
<dbReference type="CDD" id="cd11715">
    <property type="entry name" value="THUMP_AdoMetMT"/>
    <property type="match status" value="1"/>
</dbReference>